<dbReference type="PANTHER" id="PTHR42793">
    <property type="entry name" value="COA BINDING DOMAIN CONTAINING PROTEIN"/>
    <property type="match status" value="1"/>
</dbReference>
<dbReference type="InterPro" id="IPR032875">
    <property type="entry name" value="Succ_CoA_lig_flav_dom"/>
</dbReference>
<name>A0ABV3RH43_9RHOB</name>
<dbReference type="InterPro" id="IPR016102">
    <property type="entry name" value="Succinyl-CoA_synth-like"/>
</dbReference>
<keyword evidence="3" id="KW-0436">Ligase</keyword>
<dbReference type="Gene3D" id="3.30.470.20">
    <property type="entry name" value="ATP-grasp fold, B domain"/>
    <property type="match status" value="1"/>
</dbReference>
<organism evidence="3 4">
    <name type="scientific">Sulfitobacter sediminis</name>
    <dbReference type="NCBI Taxonomy" id="3234186"/>
    <lineage>
        <taxon>Bacteria</taxon>
        <taxon>Pseudomonadati</taxon>
        <taxon>Pseudomonadota</taxon>
        <taxon>Alphaproteobacteria</taxon>
        <taxon>Rhodobacterales</taxon>
        <taxon>Roseobacteraceae</taxon>
        <taxon>Sulfitobacter</taxon>
    </lineage>
</organism>
<comment type="caution">
    <text evidence="3">The sequence shown here is derived from an EMBL/GenBank/DDBJ whole genome shotgun (WGS) entry which is preliminary data.</text>
</comment>
<dbReference type="Pfam" id="PF13380">
    <property type="entry name" value="CoA_binding_2"/>
    <property type="match status" value="1"/>
</dbReference>
<dbReference type="SUPFAM" id="SSF52210">
    <property type="entry name" value="Succinyl-CoA synthetase domains"/>
    <property type="match status" value="2"/>
</dbReference>
<evidence type="ECO:0000313" key="3">
    <source>
        <dbReference type="EMBL" id="MEW9917972.1"/>
    </source>
</evidence>
<protein>
    <submittedName>
        <fullName evidence="3">Acetate--CoA ligase family protein</fullName>
    </submittedName>
</protein>
<dbReference type="SMART" id="SM00881">
    <property type="entry name" value="CoA_binding"/>
    <property type="match status" value="1"/>
</dbReference>
<dbReference type="RefSeq" id="WP_367875674.1">
    <property type="nucleotide sequence ID" value="NZ_JBFNXX010000001.1"/>
</dbReference>
<dbReference type="Proteomes" id="UP001556098">
    <property type="component" value="Unassembled WGS sequence"/>
</dbReference>
<dbReference type="InterPro" id="IPR003781">
    <property type="entry name" value="CoA-bd"/>
</dbReference>
<keyword evidence="1" id="KW-0816">Tricarboxylic acid cycle</keyword>
<sequence length="683" mass="72138">MRDLSRLLQPQSIAVIGGGTWCANVIEQCRKFGFTGDIWPVHPTREEFAGIKAFAKLTELPRAPDAAFVGVNRNATIDVVRSLSETHAGGAVCFASGFSEAAAEDDTSNDLQAALVQAAGNMPILGPNCYGFVNALDTAVIWPDQHGCIPVDRGVAILTQSSNIAINLTMQQRALPIAYAITCGNMAQTSQAQIARALLDDDRVTAIGLHVEGFGNIPEWETLARDAHARGVPLVVLKAGVSEQARAATVSHTASLAGSDAGAQALLDRLGIARVTTPAILLETLQLLHCNGPLAGNWLASISCSGGEASLVADLATTRDLTFPPLTPEQKTGLRAALGPMVALSNPLDYHTYIWGDVARMTQAWSAICALGIDLTLSVVDYPTTDRSAWRCTVDAALAVRAQTGRPFAIVASLSELMPPDIAAELMAGGVTPLHGLDEALAAAEAAARIRPPHALPVAPAPAIDDTRTLTEAEAKARIASHGVIVPWSCRYEVRADGIAPISDPRTEHTGDCFYSDTYAIKGEGMAHKSEAGAVRLNVAQEDWESTARDIGTQIVLVECMVTGGVAELLIGITRDPAHGFALTIGAGGIWTELLRDTATRLLPVTEGDIHDALKSLRIYPLLTGFRGNPPANLYEIETAILALQDYVLNGPDAVAEVEINPLICTPDRAVAADALITLEDKT</sequence>
<evidence type="ECO:0000313" key="4">
    <source>
        <dbReference type="Proteomes" id="UP001556098"/>
    </source>
</evidence>
<reference evidence="3 4" key="1">
    <citation type="submission" date="2024-07" db="EMBL/GenBank/DDBJ databases">
        <title>Marimonas sp.nov., isolated from tidal-flat sediment.</title>
        <authorList>
            <person name="Jayan J.N."/>
            <person name="Lee S.S."/>
        </authorList>
    </citation>
    <scope>NUCLEOTIDE SEQUENCE [LARGE SCALE GENOMIC DNA]</scope>
    <source>
        <strain evidence="3 4">MJW-29</strain>
    </source>
</reference>
<dbReference type="PANTHER" id="PTHR42793:SF4">
    <property type="entry name" value="BLL6376 PROTEIN"/>
    <property type="match status" value="1"/>
</dbReference>
<dbReference type="GO" id="GO:0016874">
    <property type="term" value="F:ligase activity"/>
    <property type="evidence" value="ECO:0007669"/>
    <property type="project" value="UniProtKB-KW"/>
</dbReference>
<gene>
    <name evidence="3" type="ORF">AB2B41_00015</name>
</gene>
<dbReference type="SUPFAM" id="SSF51735">
    <property type="entry name" value="NAD(P)-binding Rossmann-fold domains"/>
    <property type="match status" value="1"/>
</dbReference>
<dbReference type="SUPFAM" id="SSF56059">
    <property type="entry name" value="Glutathione synthetase ATP-binding domain-like"/>
    <property type="match status" value="1"/>
</dbReference>
<dbReference type="Pfam" id="PF13549">
    <property type="entry name" value="ATP-grasp_5"/>
    <property type="match status" value="1"/>
</dbReference>
<dbReference type="Gene3D" id="3.40.50.720">
    <property type="entry name" value="NAD(P)-binding Rossmann-like Domain"/>
    <property type="match status" value="1"/>
</dbReference>
<dbReference type="Gene3D" id="3.40.50.261">
    <property type="entry name" value="Succinyl-CoA synthetase domains"/>
    <property type="match status" value="2"/>
</dbReference>
<dbReference type="InterPro" id="IPR036291">
    <property type="entry name" value="NAD(P)-bd_dom_sf"/>
</dbReference>
<accession>A0ABV3RH43</accession>
<feature type="domain" description="CoA-binding" evidence="2">
    <location>
        <begin position="7"/>
        <end position="98"/>
    </location>
</feature>
<proteinExistence type="predicted"/>
<dbReference type="Pfam" id="PF13607">
    <property type="entry name" value="Succ_CoA_lig"/>
    <property type="match status" value="1"/>
</dbReference>
<dbReference type="EMBL" id="JBFNXX010000001">
    <property type="protein sequence ID" value="MEW9917972.1"/>
    <property type="molecule type" value="Genomic_DNA"/>
</dbReference>
<evidence type="ECO:0000259" key="2">
    <source>
        <dbReference type="SMART" id="SM00881"/>
    </source>
</evidence>
<evidence type="ECO:0000256" key="1">
    <source>
        <dbReference type="ARBA" id="ARBA00022532"/>
    </source>
</evidence>
<keyword evidence="4" id="KW-1185">Reference proteome</keyword>